<sequence>MIRATEELNCFSAYIRLRESDKSKDKAEGRRRLSWGEFSTEPTRREEGGCGCLAGLECILGVVRALRMGSCLSSDGQSSSSSPSSPSSPALGAKRPRRGQRRKPAPRSYSKKEEQLHRIPGRMFLNGSSGVASLFSQQGRKGPNQDAMIVWEVRNPISAIFDS</sequence>
<accession>A0A427AZ26</accession>
<evidence type="ECO:0000313" key="2">
    <source>
        <dbReference type="EMBL" id="RRT81522.1"/>
    </source>
</evidence>
<proteinExistence type="predicted"/>
<comment type="caution">
    <text evidence="2">The sequence shown here is derived from an EMBL/GenBank/DDBJ whole genome shotgun (WGS) entry which is preliminary data.</text>
</comment>
<dbReference type="AlphaFoldDB" id="A0A427AZ26"/>
<name>A0A427AZ26_ENSVE</name>
<feature type="region of interest" description="Disordered" evidence="1">
    <location>
        <begin position="71"/>
        <end position="123"/>
    </location>
</feature>
<dbReference type="EMBL" id="AMZH03000891">
    <property type="protein sequence ID" value="RRT81522.1"/>
    <property type="molecule type" value="Genomic_DNA"/>
</dbReference>
<reference evidence="2 3" key="1">
    <citation type="journal article" date="2014" name="Agronomy (Basel)">
        <title>A Draft Genome Sequence for Ensete ventricosum, the Drought-Tolerant Tree Against Hunger.</title>
        <authorList>
            <person name="Harrison J."/>
            <person name="Moore K.A."/>
            <person name="Paszkiewicz K."/>
            <person name="Jones T."/>
            <person name="Grant M."/>
            <person name="Ambacheew D."/>
            <person name="Muzemil S."/>
            <person name="Studholme D.J."/>
        </authorList>
    </citation>
    <scope>NUCLEOTIDE SEQUENCE [LARGE SCALE GENOMIC DNA]</scope>
</reference>
<feature type="compositionally biased region" description="Low complexity" evidence="1">
    <location>
        <begin position="78"/>
        <end position="89"/>
    </location>
</feature>
<gene>
    <name evidence="2" type="ORF">B296_00021860</name>
</gene>
<organism evidence="2 3">
    <name type="scientific">Ensete ventricosum</name>
    <name type="common">Abyssinian banana</name>
    <name type="synonym">Musa ensete</name>
    <dbReference type="NCBI Taxonomy" id="4639"/>
    <lineage>
        <taxon>Eukaryota</taxon>
        <taxon>Viridiplantae</taxon>
        <taxon>Streptophyta</taxon>
        <taxon>Embryophyta</taxon>
        <taxon>Tracheophyta</taxon>
        <taxon>Spermatophyta</taxon>
        <taxon>Magnoliopsida</taxon>
        <taxon>Liliopsida</taxon>
        <taxon>Zingiberales</taxon>
        <taxon>Musaceae</taxon>
        <taxon>Ensete</taxon>
    </lineage>
</organism>
<dbReference type="Proteomes" id="UP000287651">
    <property type="component" value="Unassembled WGS sequence"/>
</dbReference>
<evidence type="ECO:0000256" key="1">
    <source>
        <dbReference type="SAM" id="MobiDB-lite"/>
    </source>
</evidence>
<feature type="compositionally biased region" description="Basic residues" evidence="1">
    <location>
        <begin position="94"/>
        <end position="105"/>
    </location>
</feature>
<evidence type="ECO:0000313" key="3">
    <source>
        <dbReference type="Proteomes" id="UP000287651"/>
    </source>
</evidence>
<protein>
    <submittedName>
        <fullName evidence="2">Uncharacterized protein</fullName>
    </submittedName>
</protein>